<dbReference type="Proteomes" id="UP000297910">
    <property type="component" value="Unassembled WGS sequence"/>
</dbReference>
<protein>
    <submittedName>
        <fullName evidence="1">Uncharacterized protein</fullName>
    </submittedName>
</protein>
<name>A0A4Z1FJI7_9HELO</name>
<sequence length="75" mass="8207">MLEIRKGQRMVSFIAESNNFNIERTPKTENKTIRTKFAGTIPYPELEPEAGVFVGSPTIDGGSVFEGASGPPDFM</sequence>
<comment type="caution">
    <text evidence="1">The sequence shown here is derived from an EMBL/GenBank/DDBJ whole genome shotgun (WGS) entry which is preliminary data.</text>
</comment>
<evidence type="ECO:0000313" key="2">
    <source>
        <dbReference type="Proteomes" id="UP000297910"/>
    </source>
</evidence>
<dbReference type="EMBL" id="PQXI01000124">
    <property type="protein sequence ID" value="TGO23680.1"/>
    <property type="molecule type" value="Genomic_DNA"/>
</dbReference>
<reference evidence="1 2" key="1">
    <citation type="submission" date="2017-12" db="EMBL/GenBank/DDBJ databases">
        <title>Comparative genomics of Botrytis spp.</title>
        <authorList>
            <person name="Valero-Jimenez C.A."/>
            <person name="Tapia P."/>
            <person name="Veloso J."/>
            <person name="Silva-Moreno E."/>
            <person name="Staats M."/>
            <person name="Valdes J.H."/>
            <person name="Van Kan J.A.L."/>
        </authorList>
    </citation>
    <scope>NUCLEOTIDE SEQUENCE [LARGE SCALE GENOMIC DNA]</scope>
    <source>
        <strain evidence="1 2">Bp0003</strain>
    </source>
</reference>
<organism evidence="1 2">
    <name type="scientific">Botrytis paeoniae</name>
    <dbReference type="NCBI Taxonomy" id="278948"/>
    <lineage>
        <taxon>Eukaryota</taxon>
        <taxon>Fungi</taxon>
        <taxon>Dikarya</taxon>
        <taxon>Ascomycota</taxon>
        <taxon>Pezizomycotina</taxon>
        <taxon>Leotiomycetes</taxon>
        <taxon>Helotiales</taxon>
        <taxon>Sclerotiniaceae</taxon>
        <taxon>Botrytis</taxon>
    </lineage>
</organism>
<keyword evidence="2" id="KW-1185">Reference proteome</keyword>
<dbReference type="AlphaFoldDB" id="A0A4Z1FJI7"/>
<accession>A0A4Z1FJI7</accession>
<gene>
    <name evidence="1" type="ORF">BPAE_0124g00110</name>
</gene>
<evidence type="ECO:0000313" key="1">
    <source>
        <dbReference type="EMBL" id="TGO23680.1"/>
    </source>
</evidence>
<proteinExistence type="predicted"/>